<evidence type="ECO:0000313" key="3">
    <source>
        <dbReference type="Proteomes" id="UP000596929"/>
    </source>
</evidence>
<dbReference type="SMART" id="SM01040">
    <property type="entry name" value="Bro-N"/>
    <property type="match status" value="1"/>
</dbReference>
<proteinExistence type="predicted"/>
<evidence type="ECO:0000259" key="1">
    <source>
        <dbReference type="PROSITE" id="PS51750"/>
    </source>
</evidence>
<comment type="caution">
    <text evidence="2">The sequence shown here is derived from an EMBL/GenBank/DDBJ whole genome shotgun (WGS) entry which is preliminary data.</text>
</comment>
<sequence>MLKVLLEKNVRMVWSSEGNEVWFSANDVADELGVSNIRQLLPNIDKEYKKKIKESDVYKVYNRNFESPLNNRGEIFISEEAVYNISFRSNKPEAKLFTKWVSNVLKQIRINGYYIATEKDEKWLGVRTDSKRTRREFTDEVQEFVYYAQKHGSNKPNMYYMHFTKLVNEKLGVPKGTKREDLDQGILMDIMALERVMSMKLPKLINKEMNYKEIYKEIKKLIEII</sequence>
<feature type="domain" description="Bro-N" evidence="1">
    <location>
        <begin position="1"/>
        <end position="112"/>
    </location>
</feature>
<keyword evidence="3" id="KW-1185">Reference proteome</keyword>
<dbReference type="PANTHER" id="PTHR36180:SF2">
    <property type="entry name" value="BRO FAMILY PROTEIN"/>
    <property type="match status" value="1"/>
</dbReference>
<name>A0ABR7DA74_9CLOT</name>
<dbReference type="PROSITE" id="PS51750">
    <property type="entry name" value="BRO_N"/>
    <property type="match status" value="1"/>
</dbReference>
<accession>A0ABR7DA74</accession>
<dbReference type="Proteomes" id="UP000596929">
    <property type="component" value="Unassembled WGS sequence"/>
</dbReference>
<dbReference type="EMBL" id="JACOOO010000001">
    <property type="protein sequence ID" value="MBC5627593.1"/>
    <property type="molecule type" value="Genomic_DNA"/>
</dbReference>
<reference evidence="2 3" key="1">
    <citation type="submission" date="2020-08" db="EMBL/GenBank/DDBJ databases">
        <title>Genome public.</title>
        <authorList>
            <person name="Liu C."/>
            <person name="Sun Q."/>
        </authorList>
    </citation>
    <scope>NUCLEOTIDE SEQUENCE [LARGE SCALE GENOMIC DNA]</scope>
    <source>
        <strain evidence="2 3">NSJ-6</strain>
    </source>
</reference>
<dbReference type="Pfam" id="PF02498">
    <property type="entry name" value="Bro-N"/>
    <property type="match status" value="1"/>
</dbReference>
<dbReference type="RefSeq" id="WP_186859140.1">
    <property type="nucleotide sequence ID" value="NZ_JACOOO010000001.1"/>
</dbReference>
<organism evidence="2 3">
    <name type="scientific">Clostridium hominis</name>
    <dbReference type="NCBI Taxonomy" id="2763036"/>
    <lineage>
        <taxon>Bacteria</taxon>
        <taxon>Bacillati</taxon>
        <taxon>Bacillota</taxon>
        <taxon>Clostridia</taxon>
        <taxon>Eubacteriales</taxon>
        <taxon>Clostridiaceae</taxon>
        <taxon>Clostridium</taxon>
    </lineage>
</organism>
<dbReference type="PANTHER" id="PTHR36180">
    <property type="entry name" value="DNA-BINDING PROTEIN-RELATED-RELATED"/>
    <property type="match status" value="1"/>
</dbReference>
<protein>
    <submittedName>
        <fullName evidence="2">BRO family protein</fullName>
    </submittedName>
</protein>
<dbReference type="InterPro" id="IPR003497">
    <property type="entry name" value="BRO_N_domain"/>
</dbReference>
<gene>
    <name evidence="2" type="ORF">H8S20_01655</name>
</gene>
<evidence type="ECO:0000313" key="2">
    <source>
        <dbReference type="EMBL" id="MBC5627593.1"/>
    </source>
</evidence>